<keyword evidence="3" id="KW-1185">Reference proteome</keyword>
<proteinExistence type="predicted"/>
<evidence type="ECO:0000256" key="1">
    <source>
        <dbReference type="SAM" id="MobiDB-lite"/>
    </source>
</evidence>
<sequence length="61" mass="6959">MHSTQNRQIRNPGPRGRSIANQGRRNGADSAEERKLHKLLGRHVPEHEIQANMTSKPPKLR</sequence>
<dbReference type="AlphaFoldDB" id="A0A109JDT2"/>
<name>A0A109JDT2_9HYPH</name>
<protein>
    <submittedName>
        <fullName evidence="2">Uncharacterized protein</fullName>
    </submittedName>
</protein>
<accession>A0A109JDT2</accession>
<dbReference type="Proteomes" id="UP000068164">
    <property type="component" value="Unassembled WGS sequence"/>
</dbReference>
<feature type="region of interest" description="Disordered" evidence="1">
    <location>
        <begin position="1"/>
        <end position="61"/>
    </location>
</feature>
<dbReference type="OrthoDB" id="8278685at2"/>
<dbReference type="RefSeq" id="WP_025661840.1">
    <property type="nucleotide sequence ID" value="NZ_LNCD01000105.1"/>
</dbReference>
<gene>
    <name evidence="2" type="ORF">AS026_13865</name>
</gene>
<evidence type="ECO:0000313" key="3">
    <source>
        <dbReference type="Proteomes" id="UP000068164"/>
    </source>
</evidence>
<evidence type="ECO:0000313" key="2">
    <source>
        <dbReference type="EMBL" id="KWV47053.1"/>
    </source>
</evidence>
<reference evidence="2 3" key="1">
    <citation type="submission" date="2015-11" db="EMBL/GenBank/DDBJ databases">
        <title>Draft Genome Sequence of the Strain BR 10423 (Rhizobium sp.) isolated from nodules of Mimosa pudica.</title>
        <authorList>
            <person name="Barauna A.C."/>
            <person name="Zilli J.E."/>
            <person name="Simoes-Araujo J.L."/>
            <person name="Reis V.M."/>
            <person name="James E.K."/>
            <person name="Reis F.B.Jr."/>
            <person name="Rouws L.F."/>
            <person name="Passos S.R."/>
            <person name="Gois S.R."/>
        </authorList>
    </citation>
    <scope>NUCLEOTIDE SEQUENCE [LARGE SCALE GENOMIC DNA]</scope>
    <source>
        <strain evidence="2 3">BR10423</strain>
    </source>
</reference>
<organism evidence="2 3">
    <name type="scientific">Rhizobium altiplani</name>
    <dbReference type="NCBI Taxonomy" id="1864509"/>
    <lineage>
        <taxon>Bacteria</taxon>
        <taxon>Pseudomonadati</taxon>
        <taxon>Pseudomonadota</taxon>
        <taxon>Alphaproteobacteria</taxon>
        <taxon>Hyphomicrobiales</taxon>
        <taxon>Rhizobiaceae</taxon>
        <taxon>Rhizobium/Agrobacterium group</taxon>
        <taxon>Rhizobium</taxon>
    </lineage>
</organism>
<comment type="caution">
    <text evidence="2">The sequence shown here is derived from an EMBL/GenBank/DDBJ whole genome shotgun (WGS) entry which is preliminary data.</text>
</comment>
<dbReference type="EMBL" id="LNCD01000105">
    <property type="protein sequence ID" value="KWV47053.1"/>
    <property type="molecule type" value="Genomic_DNA"/>
</dbReference>